<sequence>MHYEAIFVGQAEQKHSEVADFFLSVLDMNVKQRLGRFRPSRSPSQHGTDRRRMDAPRQATGEATVVRARRPGRSPPAGHRRWWKEDAA</sequence>
<feature type="compositionally biased region" description="Basic residues" evidence="1">
    <location>
        <begin position="67"/>
        <end position="82"/>
    </location>
</feature>
<accession>A0A4Y1MVZ4</accession>
<reference evidence="2" key="1">
    <citation type="submission" date="2017-12" db="EMBL/GenBank/DDBJ databases">
        <authorList>
            <person name="Martens C."/>
            <person name="Dahlstrom E."/>
            <person name="Barbian K."/>
            <person name="Sykora L."/>
            <person name="Ricklefs S."/>
            <person name="Bruno D."/>
            <person name="Anzick I."/>
            <person name="Myles I."/>
            <person name="Datta S.K."/>
        </authorList>
    </citation>
    <scope>NUCLEOTIDE SEQUENCE</scope>
    <source>
        <strain evidence="2">AD2</strain>
    </source>
</reference>
<feature type="region of interest" description="Disordered" evidence="1">
    <location>
        <begin position="34"/>
        <end position="88"/>
    </location>
</feature>
<organism evidence="2">
    <name type="scientific">Roseomonas mucosa</name>
    <dbReference type="NCBI Taxonomy" id="207340"/>
    <lineage>
        <taxon>Bacteria</taxon>
        <taxon>Pseudomonadati</taxon>
        <taxon>Pseudomonadota</taxon>
        <taxon>Alphaproteobacteria</taxon>
        <taxon>Acetobacterales</taxon>
        <taxon>Roseomonadaceae</taxon>
        <taxon>Roseomonas</taxon>
    </lineage>
</organism>
<evidence type="ECO:0000256" key="1">
    <source>
        <dbReference type="SAM" id="MobiDB-lite"/>
    </source>
</evidence>
<dbReference type="EMBL" id="CP025189">
    <property type="protein sequence ID" value="AWV22148.1"/>
    <property type="molecule type" value="Genomic_DNA"/>
</dbReference>
<proteinExistence type="predicted"/>
<gene>
    <name evidence="2" type="ORF">RADP37_04236</name>
</gene>
<evidence type="ECO:0000313" key="2">
    <source>
        <dbReference type="EMBL" id="AWV22148.1"/>
    </source>
</evidence>
<protein>
    <submittedName>
        <fullName evidence="2">Uncharacterized protein</fullName>
    </submittedName>
</protein>
<dbReference type="AlphaFoldDB" id="A0A4Y1MVZ4"/>
<name>A0A4Y1MVZ4_9PROT</name>